<protein>
    <submittedName>
        <fullName evidence="4">Aminomethyltransferase family protein</fullName>
    </submittedName>
</protein>
<dbReference type="InterPro" id="IPR028896">
    <property type="entry name" value="GcvT/YgfZ/DmdA"/>
</dbReference>
<evidence type="ECO:0000256" key="1">
    <source>
        <dbReference type="PIRSR" id="PIRSR006487-1"/>
    </source>
</evidence>
<dbReference type="AlphaFoldDB" id="A0A9D1PET7"/>
<dbReference type="Gene3D" id="3.30.1360.120">
    <property type="entry name" value="Probable tRNA modification gtpase trme, domain 1"/>
    <property type="match status" value="1"/>
</dbReference>
<evidence type="ECO:0000259" key="2">
    <source>
        <dbReference type="Pfam" id="PF01571"/>
    </source>
</evidence>
<dbReference type="SUPFAM" id="SSF103025">
    <property type="entry name" value="Folate-binding domain"/>
    <property type="match status" value="1"/>
</dbReference>
<dbReference type="InterPro" id="IPR006222">
    <property type="entry name" value="GCVT_N"/>
</dbReference>
<dbReference type="PANTHER" id="PTHR43757:SF2">
    <property type="entry name" value="AMINOMETHYLTRANSFERASE, MITOCHONDRIAL"/>
    <property type="match status" value="1"/>
</dbReference>
<evidence type="ECO:0000313" key="5">
    <source>
        <dbReference type="Proteomes" id="UP000886814"/>
    </source>
</evidence>
<reference evidence="4" key="1">
    <citation type="journal article" date="2021" name="PeerJ">
        <title>Extensive microbial diversity within the chicken gut microbiome revealed by metagenomics and culture.</title>
        <authorList>
            <person name="Gilroy R."/>
            <person name="Ravi A."/>
            <person name="Getino M."/>
            <person name="Pursley I."/>
            <person name="Horton D.L."/>
            <person name="Alikhan N.F."/>
            <person name="Baker D."/>
            <person name="Gharbi K."/>
            <person name="Hall N."/>
            <person name="Watson M."/>
            <person name="Adriaenssens E.M."/>
            <person name="Foster-Nyarko E."/>
            <person name="Jarju S."/>
            <person name="Secka A."/>
            <person name="Antonio M."/>
            <person name="Oren A."/>
            <person name="Chaudhuri R.R."/>
            <person name="La Ragione R."/>
            <person name="Hildebrand F."/>
            <person name="Pallen M.J."/>
        </authorList>
    </citation>
    <scope>NUCLEOTIDE SEQUENCE</scope>
    <source>
        <strain evidence="4">CHK195-9823</strain>
    </source>
</reference>
<dbReference type="Pfam" id="PF01571">
    <property type="entry name" value="GCV_T"/>
    <property type="match status" value="1"/>
</dbReference>
<evidence type="ECO:0000259" key="3">
    <source>
        <dbReference type="Pfam" id="PF08669"/>
    </source>
</evidence>
<organism evidence="4 5">
    <name type="scientific">Candidatus Blautia stercorigallinarum</name>
    <dbReference type="NCBI Taxonomy" id="2838501"/>
    <lineage>
        <taxon>Bacteria</taxon>
        <taxon>Bacillati</taxon>
        <taxon>Bacillota</taxon>
        <taxon>Clostridia</taxon>
        <taxon>Lachnospirales</taxon>
        <taxon>Lachnospiraceae</taxon>
        <taxon>Blautia</taxon>
    </lineage>
</organism>
<dbReference type="InterPro" id="IPR027266">
    <property type="entry name" value="TrmE/GcvT-like"/>
</dbReference>
<dbReference type="Pfam" id="PF08669">
    <property type="entry name" value="GCV_T_C"/>
    <property type="match status" value="1"/>
</dbReference>
<sequence>MLFKEDKAARAEHQAVRENAGWYRWTHDLVEVTGKDSGKFLEYLFVNQIGKAAVGRSKYTTMLNEDGKIIDDTIVMHMAENKYWVSTLYAPQLIQWMNAHKGEEEVSYEDITQKIDMYAIQGPNSLKIVNQLIQGSAEDLKRFQIKDAQIGSIKVKIHRGGFTGELGYEVYCEIGDTAEVRQAIGKAAESFQAPELKILEVYVRSLPVEKGLALRQDMYGLTPYECGLDWSVHLDKDFIGKEALVKAKEKGNEYKLVGLEYLADSYEDICQKEIVYDRGVPCGFVRTAIYGYTVDKNIGFAVVKAKHGEIGRKLTVGSNDSPAVVTEKCWL</sequence>
<feature type="domain" description="GCVT N-terminal" evidence="2">
    <location>
        <begin position="6"/>
        <end position="236"/>
    </location>
</feature>
<comment type="caution">
    <text evidence="4">The sequence shown here is derived from an EMBL/GenBank/DDBJ whole genome shotgun (WGS) entry which is preliminary data.</text>
</comment>
<proteinExistence type="predicted"/>
<dbReference type="Proteomes" id="UP000886814">
    <property type="component" value="Unassembled WGS sequence"/>
</dbReference>
<accession>A0A9D1PET7</accession>
<dbReference type="InterPro" id="IPR013977">
    <property type="entry name" value="GcvT_C"/>
</dbReference>
<gene>
    <name evidence="4" type="ORF">H9747_10705</name>
</gene>
<dbReference type="PIRSF" id="PIRSF006487">
    <property type="entry name" value="GcvT"/>
    <property type="match status" value="1"/>
</dbReference>
<dbReference type="InterPro" id="IPR029043">
    <property type="entry name" value="GcvT/YgfZ_C"/>
</dbReference>
<feature type="domain" description="Aminomethyltransferase C-terminal" evidence="3">
    <location>
        <begin position="255"/>
        <end position="327"/>
    </location>
</feature>
<dbReference type="EMBL" id="DXIQ01000070">
    <property type="protein sequence ID" value="HIV39445.1"/>
    <property type="molecule type" value="Genomic_DNA"/>
</dbReference>
<dbReference type="SUPFAM" id="SSF101790">
    <property type="entry name" value="Aminomethyltransferase beta-barrel domain"/>
    <property type="match status" value="1"/>
</dbReference>
<reference evidence="4" key="2">
    <citation type="submission" date="2021-04" db="EMBL/GenBank/DDBJ databases">
        <authorList>
            <person name="Gilroy R."/>
        </authorList>
    </citation>
    <scope>NUCLEOTIDE SEQUENCE</scope>
    <source>
        <strain evidence="4">CHK195-9823</strain>
    </source>
</reference>
<evidence type="ECO:0000313" key="4">
    <source>
        <dbReference type="EMBL" id="HIV39445.1"/>
    </source>
</evidence>
<feature type="binding site" evidence="1">
    <location>
        <position position="169"/>
    </location>
    <ligand>
        <name>substrate</name>
    </ligand>
</feature>
<dbReference type="PANTHER" id="PTHR43757">
    <property type="entry name" value="AMINOMETHYLTRANSFERASE"/>
    <property type="match status" value="1"/>
</dbReference>
<name>A0A9D1PET7_9FIRM</name>